<name>A0A250FA92_9FLAO</name>
<keyword evidence="2" id="KW-1185">Reference proteome</keyword>
<dbReference type="Proteomes" id="UP000217276">
    <property type="component" value="Chromosome"/>
</dbReference>
<dbReference type="GO" id="GO:0005524">
    <property type="term" value="F:ATP binding"/>
    <property type="evidence" value="ECO:0007669"/>
    <property type="project" value="UniProtKB-KW"/>
</dbReference>
<dbReference type="RefSeq" id="WP_095912906.1">
    <property type="nucleotide sequence ID" value="NZ_CAUUPF010000001.1"/>
</dbReference>
<keyword evidence="1" id="KW-0067">ATP-binding</keyword>
<keyword evidence="1" id="KW-0547">Nucleotide-binding</keyword>
<dbReference type="KEGG" id="clk:CGC53_00655"/>
<dbReference type="InterPro" id="IPR017030">
    <property type="entry name" value="Vir_effector_SfrC"/>
</dbReference>
<gene>
    <name evidence="1" type="ORF">CGC53_00655</name>
</gene>
<reference evidence="2" key="1">
    <citation type="submission" date="2017-06" db="EMBL/GenBank/DDBJ databases">
        <title>Capnocytophaga spp. assemblies.</title>
        <authorList>
            <person name="Gulvik C.A."/>
        </authorList>
    </citation>
    <scope>NUCLEOTIDE SEQUENCE [LARGE SCALE GENOMIC DNA]</scope>
    <source>
        <strain evidence="2">H6253</strain>
    </source>
</reference>
<accession>A0A250FA92</accession>
<protein>
    <submittedName>
        <fullName evidence="1">ABC transporter ATP-binding protein</fullName>
    </submittedName>
</protein>
<sequence length="924" mass="107852">MKTNYSQQDIDTLKRFIADKKALVTQTVAWAEKNLKYEQRNEVLLHLKSAANTFNKILQNIDAKPVMALFGASQVGKSYLIKNLLSTAKTPFEIRNGAEAYDFLQRINPAGGKESTGLVTRFTIQQETKYPDFPLKVRLLNAKDILILILDAFFLDLKKISSFISKRDLEAHIKRYELQTEMPKQEYLSEFDILEIKDYFDNHLSKHTILFEGLVETRFFQRIAKIISQFDYTQWSAIFEVLWNKNQYLTAIFNQLMQKLHSLDYATEAYLRFDTVLREEGAILDVERIKQLGKVQRDTVIKTATGREVTIDINYLSVLIMELIFSIPPELVHAKPFLENSDLLDFPGARTRLAIEEAGIANEDNQKQMLIRGKVSYLFNRYSDDYSINNLLFCNNDKQLEINELSYLLFNWIAKNIGDTQEKRTLTLANAAIPPLFVIYTFFNEQLYYKDGADNNYLTDYTALNHKWIARFNAIFEGEIVTKSRDWHTHWSVGSPYFSNMYLLRDFNYSKHTFEGFETYKEETALRADRVDFMNALKRSFTEFDFVQRHFEDPQAAWDAAAKVNQDGSERIINNLQKVSNNLIKINHYITLLNQTLRDLQTELSAYLHTDDIQAMRTKNMQLVTQLQFQFNASIRQDFSLFNKFIEQLSVTPIEVYNLLNEHLIIDVEEQIHNALNNASILYTQYPELEQATTEEEVVEILKRQMWLTSKEEVAQQLAAFDIQLSDLFKPIKSQSKAVYYTQLMLDTWQTKISENPYTDFVQYHITKSNIDAITEHYKTIIKKRGIAEKLVKIFDNIVSEIKGIQGEEVFMAETFALLINDIVYNFDMQFITDNEVREIRELAMIKNNPHSYFMRTNSTDDATIVALFDNTKMDVNTIALEKYNRWIELLRISLLINSGFVDYDEAENNALKLLLSQYIAYQP</sequence>
<evidence type="ECO:0000313" key="1">
    <source>
        <dbReference type="EMBL" id="ATA80968.1"/>
    </source>
</evidence>
<dbReference type="Pfam" id="PF10139">
    <property type="entry name" value="Virul_Fac"/>
    <property type="match status" value="1"/>
</dbReference>
<dbReference type="EMBL" id="CP022384">
    <property type="protein sequence ID" value="ATA80968.1"/>
    <property type="molecule type" value="Genomic_DNA"/>
</dbReference>
<evidence type="ECO:0000313" key="2">
    <source>
        <dbReference type="Proteomes" id="UP000217276"/>
    </source>
</evidence>
<dbReference type="AlphaFoldDB" id="A0A250FA92"/>
<proteinExistence type="predicted"/>
<organism evidence="1 2">
    <name type="scientific">Capnocytophaga leadbetteri</name>
    <dbReference type="NCBI Taxonomy" id="327575"/>
    <lineage>
        <taxon>Bacteria</taxon>
        <taxon>Pseudomonadati</taxon>
        <taxon>Bacteroidota</taxon>
        <taxon>Flavobacteriia</taxon>
        <taxon>Flavobacteriales</taxon>
        <taxon>Flavobacteriaceae</taxon>
        <taxon>Capnocytophaga</taxon>
    </lineage>
</organism>